<dbReference type="Proteomes" id="UP000325780">
    <property type="component" value="Unassembled WGS sequence"/>
</dbReference>
<protein>
    <recommendedName>
        <fullName evidence="3">S-adenosyl-L-methionine-dependent methyltransferase</fullName>
    </recommendedName>
</protein>
<gene>
    <name evidence="1" type="ORF">BDV25DRAFT_140320</name>
</gene>
<dbReference type="SUPFAM" id="SSF53335">
    <property type="entry name" value="S-adenosyl-L-methionine-dependent methyltransferases"/>
    <property type="match status" value="1"/>
</dbReference>
<evidence type="ECO:0008006" key="3">
    <source>
        <dbReference type="Google" id="ProtNLM"/>
    </source>
</evidence>
<dbReference type="InterPro" id="IPR029063">
    <property type="entry name" value="SAM-dependent_MTases_sf"/>
</dbReference>
<sequence length="281" mass="31537">MSLPRPKDNYLLSRDSEESKRLNTQHQILTKIAENTLIHPTIPVAGLRSIADIGTGTGVWLRHVSESLGEAPRKRYYHGFDISAEQFPPELDGIDLSVQDITVPFHEEHWNRYDLVHVRLLLAGLAESDYRSAVTNIYNILKPGGYLQWEEVDEDSYPSPNAAMKEFKRCIGLAIKSAGKCFHAPRKICEESRLAGFRDVQRIAYTPRSDPEMNVTAIIGSPYARFLLETGEAKSEEEAEERAEELVQLESQLSGQGDPSLFSVMRVVGQKPVLSSSELLI</sequence>
<organism evidence="1 2">
    <name type="scientific">Aspergillus avenaceus</name>
    <dbReference type="NCBI Taxonomy" id="36643"/>
    <lineage>
        <taxon>Eukaryota</taxon>
        <taxon>Fungi</taxon>
        <taxon>Dikarya</taxon>
        <taxon>Ascomycota</taxon>
        <taxon>Pezizomycotina</taxon>
        <taxon>Eurotiomycetes</taxon>
        <taxon>Eurotiomycetidae</taxon>
        <taxon>Eurotiales</taxon>
        <taxon>Aspergillaceae</taxon>
        <taxon>Aspergillus</taxon>
        <taxon>Aspergillus subgen. Circumdati</taxon>
    </lineage>
</organism>
<accession>A0A5N6TU95</accession>
<dbReference type="OrthoDB" id="417697at2759"/>
<proteinExistence type="predicted"/>
<reference evidence="1 2" key="1">
    <citation type="submission" date="2019-04" db="EMBL/GenBank/DDBJ databases">
        <title>Friends and foes A comparative genomics study of 23 Aspergillus species from section Flavi.</title>
        <authorList>
            <consortium name="DOE Joint Genome Institute"/>
            <person name="Kjaerbolling I."/>
            <person name="Vesth T."/>
            <person name="Frisvad J.C."/>
            <person name="Nybo J.L."/>
            <person name="Theobald S."/>
            <person name="Kildgaard S."/>
            <person name="Isbrandt T."/>
            <person name="Kuo A."/>
            <person name="Sato A."/>
            <person name="Lyhne E.K."/>
            <person name="Kogle M.E."/>
            <person name="Wiebenga A."/>
            <person name="Kun R.S."/>
            <person name="Lubbers R.J."/>
            <person name="Makela M.R."/>
            <person name="Barry K."/>
            <person name="Chovatia M."/>
            <person name="Clum A."/>
            <person name="Daum C."/>
            <person name="Haridas S."/>
            <person name="He G."/>
            <person name="LaButti K."/>
            <person name="Lipzen A."/>
            <person name="Mondo S."/>
            <person name="Riley R."/>
            <person name="Salamov A."/>
            <person name="Simmons B.A."/>
            <person name="Magnuson J.K."/>
            <person name="Henrissat B."/>
            <person name="Mortensen U.H."/>
            <person name="Larsen T.O."/>
            <person name="Devries R.P."/>
            <person name="Grigoriev I.V."/>
            <person name="Machida M."/>
            <person name="Baker S.E."/>
            <person name="Andersen M.R."/>
        </authorList>
    </citation>
    <scope>NUCLEOTIDE SEQUENCE [LARGE SCALE GENOMIC DNA]</scope>
    <source>
        <strain evidence="1 2">IBT 18842</strain>
    </source>
</reference>
<dbReference type="Gene3D" id="3.40.50.150">
    <property type="entry name" value="Vaccinia Virus protein VP39"/>
    <property type="match status" value="1"/>
</dbReference>
<evidence type="ECO:0000313" key="2">
    <source>
        <dbReference type="Proteomes" id="UP000325780"/>
    </source>
</evidence>
<dbReference type="AlphaFoldDB" id="A0A5N6TU95"/>
<dbReference type="Pfam" id="PF13489">
    <property type="entry name" value="Methyltransf_23"/>
    <property type="match status" value="1"/>
</dbReference>
<dbReference type="CDD" id="cd02440">
    <property type="entry name" value="AdoMet_MTases"/>
    <property type="match status" value="1"/>
</dbReference>
<name>A0A5N6TU95_ASPAV</name>
<keyword evidence="2" id="KW-1185">Reference proteome</keyword>
<dbReference type="PANTHER" id="PTHR43591:SF50">
    <property type="entry name" value="METHYLTRANSFERASE DOMAIN-CONTAINING PROTEIN-RELATED"/>
    <property type="match status" value="1"/>
</dbReference>
<dbReference type="EMBL" id="ML742108">
    <property type="protein sequence ID" value="KAE8149936.1"/>
    <property type="molecule type" value="Genomic_DNA"/>
</dbReference>
<evidence type="ECO:0000313" key="1">
    <source>
        <dbReference type="EMBL" id="KAE8149936.1"/>
    </source>
</evidence>
<dbReference type="PANTHER" id="PTHR43591">
    <property type="entry name" value="METHYLTRANSFERASE"/>
    <property type="match status" value="1"/>
</dbReference>